<dbReference type="EMBL" id="MHMN01000054">
    <property type="protein sequence ID" value="OGZ26855.1"/>
    <property type="molecule type" value="Genomic_DNA"/>
</dbReference>
<evidence type="ECO:0008006" key="4">
    <source>
        <dbReference type="Google" id="ProtNLM"/>
    </source>
</evidence>
<dbReference type="AlphaFoldDB" id="A0A1G2EM36"/>
<sequence length="176" mass="19838">MFYQIHGKVFFVKKKHLKLFIIILSVIVFIALFAVILSYNYNLSKKISEIESRLGSEVVSVKPKVTLPKVLYNLTGVIEKIGQNAIVFKARIPYLGDEGEPLQKSEQRKALVNSATKFTMLSLKNTGEENKKVIQETSISFTDLKVGDSVEIVSNRDISQDAEFEAVRIRIMPSSL</sequence>
<evidence type="ECO:0000313" key="3">
    <source>
        <dbReference type="Proteomes" id="UP000176326"/>
    </source>
</evidence>
<gene>
    <name evidence="2" type="ORF">A2427_00940</name>
</gene>
<feature type="transmembrane region" description="Helical" evidence="1">
    <location>
        <begin position="20"/>
        <end position="41"/>
    </location>
</feature>
<name>A0A1G2EM36_9BACT</name>
<dbReference type="Proteomes" id="UP000176326">
    <property type="component" value="Unassembled WGS sequence"/>
</dbReference>
<accession>A0A1G2EM36</accession>
<organism evidence="2 3">
    <name type="scientific">Candidatus Nealsonbacteria bacterium RIFOXYC1_FULL_40_7</name>
    <dbReference type="NCBI Taxonomy" id="1801678"/>
    <lineage>
        <taxon>Bacteria</taxon>
        <taxon>Candidatus Nealsoniibacteriota</taxon>
    </lineage>
</organism>
<proteinExistence type="predicted"/>
<keyword evidence="1" id="KW-0472">Membrane</keyword>
<comment type="caution">
    <text evidence="2">The sequence shown here is derived from an EMBL/GenBank/DDBJ whole genome shotgun (WGS) entry which is preliminary data.</text>
</comment>
<keyword evidence="1" id="KW-0812">Transmembrane</keyword>
<evidence type="ECO:0000313" key="2">
    <source>
        <dbReference type="EMBL" id="OGZ26855.1"/>
    </source>
</evidence>
<keyword evidence="1" id="KW-1133">Transmembrane helix</keyword>
<evidence type="ECO:0000256" key="1">
    <source>
        <dbReference type="SAM" id="Phobius"/>
    </source>
</evidence>
<reference evidence="2 3" key="1">
    <citation type="journal article" date="2016" name="Nat. Commun.">
        <title>Thousands of microbial genomes shed light on interconnected biogeochemical processes in an aquifer system.</title>
        <authorList>
            <person name="Anantharaman K."/>
            <person name="Brown C.T."/>
            <person name="Hug L.A."/>
            <person name="Sharon I."/>
            <person name="Castelle C.J."/>
            <person name="Probst A.J."/>
            <person name="Thomas B.C."/>
            <person name="Singh A."/>
            <person name="Wilkins M.J."/>
            <person name="Karaoz U."/>
            <person name="Brodie E.L."/>
            <person name="Williams K.H."/>
            <person name="Hubbard S.S."/>
            <person name="Banfield J.F."/>
        </authorList>
    </citation>
    <scope>NUCLEOTIDE SEQUENCE [LARGE SCALE GENOMIC DNA]</scope>
</reference>
<protein>
    <recommendedName>
        <fullName evidence="4">DUF5666 domain-containing protein</fullName>
    </recommendedName>
</protein>